<evidence type="ECO:0000256" key="10">
    <source>
        <dbReference type="ARBA" id="ARBA00047624"/>
    </source>
</evidence>
<evidence type="ECO:0000259" key="11">
    <source>
        <dbReference type="PROSITE" id="PS50893"/>
    </source>
</evidence>
<name>A0A1C6SHS0_9ACTN</name>
<comment type="subcellular location">
    <subcellularLocation>
        <location evidence="1">Cell membrane</location>
        <topology evidence="1">Peripheral membrane protein</topology>
    </subcellularLocation>
</comment>
<dbReference type="PROSITE" id="PS00211">
    <property type="entry name" value="ABC_TRANSPORTER_1"/>
    <property type="match status" value="1"/>
</dbReference>
<proteinExistence type="inferred from homology"/>
<dbReference type="AlphaFoldDB" id="A0A1C6SHS0"/>
<dbReference type="CDD" id="cd03262">
    <property type="entry name" value="ABC_HisP_GlnQ"/>
    <property type="match status" value="1"/>
</dbReference>
<evidence type="ECO:0000256" key="2">
    <source>
        <dbReference type="ARBA" id="ARBA00005417"/>
    </source>
</evidence>
<dbReference type="EMBL" id="FMHU01000002">
    <property type="protein sequence ID" value="SCL29044.1"/>
    <property type="molecule type" value="Genomic_DNA"/>
</dbReference>
<feature type="domain" description="ABC transporter" evidence="11">
    <location>
        <begin position="8"/>
        <end position="249"/>
    </location>
</feature>
<organism evidence="12 13">
    <name type="scientific">Micromonospora inyonensis</name>
    <dbReference type="NCBI Taxonomy" id="47866"/>
    <lineage>
        <taxon>Bacteria</taxon>
        <taxon>Bacillati</taxon>
        <taxon>Actinomycetota</taxon>
        <taxon>Actinomycetes</taxon>
        <taxon>Micromonosporales</taxon>
        <taxon>Micromonosporaceae</taxon>
        <taxon>Micromonospora</taxon>
    </lineage>
</organism>
<dbReference type="Proteomes" id="UP000198906">
    <property type="component" value="Unassembled WGS sequence"/>
</dbReference>
<evidence type="ECO:0000256" key="8">
    <source>
        <dbReference type="ARBA" id="ARBA00023136"/>
    </source>
</evidence>
<evidence type="ECO:0000313" key="12">
    <source>
        <dbReference type="EMBL" id="SCL29044.1"/>
    </source>
</evidence>
<dbReference type="InterPro" id="IPR050086">
    <property type="entry name" value="MetN_ABC_transporter-like"/>
</dbReference>
<comment type="similarity">
    <text evidence="2">Belongs to the ABC transporter superfamily.</text>
</comment>
<evidence type="ECO:0000256" key="9">
    <source>
        <dbReference type="ARBA" id="ARBA00038850"/>
    </source>
</evidence>
<dbReference type="InterPro" id="IPR017871">
    <property type="entry name" value="ABC_transporter-like_CS"/>
</dbReference>
<evidence type="ECO:0000256" key="5">
    <source>
        <dbReference type="ARBA" id="ARBA00022741"/>
    </source>
</evidence>
<gene>
    <name evidence="12" type="ORF">GA0074694_5281</name>
</gene>
<dbReference type="STRING" id="47866.GA0074694_5281"/>
<reference evidence="13" key="1">
    <citation type="submission" date="2016-06" db="EMBL/GenBank/DDBJ databases">
        <authorList>
            <person name="Varghese N."/>
        </authorList>
    </citation>
    <scope>NUCLEOTIDE SEQUENCE [LARGE SCALE GENOMIC DNA]</scope>
    <source>
        <strain evidence="13">DSM 46123</strain>
    </source>
</reference>
<evidence type="ECO:0000256" key="1">
    <source>
        <dbReference type="ARBA" id="ARBA00004202"/>
    </source>
</evidence>
<dbReference type="InterPro" id="IPR027417">
    <property type="entry name" value="P-loop_NTPase"/>
</dbReference>
<keyword evidence="4" id="KW-1003">Cell membrane</keyword>
<evidence type="ECO:0000256" key="6">
    <source>
        <dbReference type="ARBA" id="ARBA00022840"/>
    </source>
</evidence>
<dbReference type="InterPro" id="IPR030679">
    <property type="entry name" value="ABC_ATPase_HisP-typ"/>
</dbReference>
<dbReference type="PANTHER" id="PTHR43166">
    <property type="entry name" value="AMINO ACID IMPORT ATP-BINDING PROTEIN"/>
    <property type="match status" value="1"/>
</dbReference>
<dbReference type="EC" id="7.4.2.1" evidence="9"/>
<dbReference type="GO" id="GO:0005524">
    <property type="term" value="F:ATP binding"/>
    <property type="evidence" value="ECO:0007669"/>
    <property type="project" value="UniProtKB-KW"/>
</dbReference>
<sequence length="259" mass="28216">MEQRQAVVTLKGIRKSYGSFVALKNVSLSVDAGETVCIIGPSGSGKSTLLRCCNLLELPDAGTLDVGGTGYFPLAPRAKARSESLRRLRTRTAMVFQSFELFPHLSAIDNVALAPIQVRGMSRATANETARSLLERVGLRDFTSARPSTLSGGQAQRVSIARALAMEPEVLLFDEPTSALDPEMVGEVLEIMRELALSGATMLVVTHEMRFAREVATRVVVMDHGQIVETGTPDDVFERPRHVRTQRFLQALSRSGYAV</sequence>
<dbReference type="Gene3D" id="3.40.50.300">
    <property type="entry name" value="P-loop containing nucleotide triphosphate hydrolases"/>
    <property type="match status" value="1"/>
</dbReference>
<dbReference type="GO" id="GO:0005886">
    <property type="term" value="C:plasma membrane"/>
    <property type="evidence" value="ECO:0007669"/>
    <property type="project" value="UniProtKB-SubCell"/>
</dbReference>
<dbReference type="InterPro" id="IPR003439">
    <property type="entry name" value="ABC_transporter-like_ATP-bd"/>
</dbReference>
<keyword evidence="13" id="KW-1185">Reference proteome</keyword>
<keyword evidence="7" id="KW-0029">Amino-acid transport</keyword>
<keyword evidence="3" id="KW-0813">Transport</keyword>
<dbReference type="InterPro" id="IPR003593">
    <property type="entry name" value="AAA+_ATPase"/>
</dbReference>
<accession>A0A1C6SHS0</accession>
<keyword evidence="8" id="KW-0472">Membrane</keyword>
<dbReference type="FunFam" id="3.40.50.300:FF:000020">
    <property type="entry name" value="Amino acid ABC transporter ATP-binding component"/>
    <property type="match status" value="1"/>
</dbReference>
<evidence type="ECO:0000256" key="7">
    <source>
        <dbReference type="ARBA" id="ARBA00022970"/>
    </source>
</evidence>
<dbReference type="SUPFAM" id="SSF52540">
    <property type="entry name" value="P-loop containing nucleoside triphosphate hydrolases"/>
    <property type="match status" value="1"/>
</dbReference>
<evidence type="ECO:0000256" key="3">
    <source>
        <dbReference type="ARBA" id="ARBA00022448"/>
    </source>
</evidence>
<comment type="catalytic activity">
    <reaction evidence="10">
        <text>a polar amino acid(out) + ATP + H2O = a polar amino acid(in) + ADP + phosphate + H(+)</text>
        <dbReference type="Rhea" id="RHEA:14673"/>
        <dbReference type="ChEBI" id="CHEBI:15377"/>
        <dbReference type="ChEBI" id="CHEBI:15378"/>
        <dbReference type="ChEBI" id="CHEBI:30616"/>
        <dbReference type="ChEBI" id="CHEBI:43474"/>
        <dbReference type="ChEBI" id="CHEBI:62031"/>
        <dbReference type="ChEBI" id="CHEBI:456216"/>
        <dbReference type="EC" id="7.4.2.1"/>
    </reaction>
    <physiologicalReaction direction="left-to-right" evidence="10">
        <dbReference type="Rhea" id="RHEA:14674"/>
    </physiologicalReaction>
</comment>
<keyword evidence="5" id="KW-0547">Nucleotide-binding</keyword>
<evidence type="ECO:0000256" key="4">
    <source>
        <dbReference type="ARBA" id="ARBA00022475"/>
    </source>
</evidence>
<dbReference type="Pfam" id="PF00005">
    <property type="entry name" value="ABC_tran"/>
    <property type="match status" value="1"/>
</dbReference>
<protein>
    <recommendedName>
        <fullName evidence="9">ABC-type polar-amino-acid transporter</fullName>
        <ecNumber evidence="9">7.4.2.1</ecNumber>
    </recommendedName>
</protein>
<dbReference type="PANTHER" id="PTHR43166:SF9">
    <property type="entry name" value="GLUTAMATE_ASPARTATE IMPORT ATP-BINDING PROTEIN GLTL"/>
    <property type="match status" value="1"/>
</dbReference>
<dbReference type="GO" id="GO:0016887">
    <property type="term" value="F:ATP hydrolysis activity"/>
    <property type="evidence" value="ECO:0007669"/>
    <property type="project" value="InterPro"/>
</dbReference>
<dbReference type="RefSeq" id="WP_091462612.1">
    <property type="nucleotide sequence ID" value="NZ_FMHU01000002.1"/>
</dbReference>
<keyword evidence="6 12" id="KW-0067">ATP-binding</keyword>
<dbReference type="PIRSF" id="PIRSF039085">
    <property type="entry name" value="ABC_ATPase_HisP"/>
    <property type="match status" value="1"/>
</dbReference>
<evidence type="ECO:0000313" key="13">
    <source>
        <dbReference type="Proteomes" id="UP000198906"/>
    </source>
</evidence>
<dbReference type="SMART" id="SM00382">
    <property type="entry name" value="AAA"/>
    <property type="match status" value="1"/>
</dbReference>
<dbReference type="PROSITE" id="PS50893">
    <property type="entry name" value="ABC_TRANSPORTER_2"/>
    <property type="match status" value="1"/>
</dbReference>
<dbReference type="GO" id="GO:0015426">
    <property type="term" value="F:ATPase-coupled polar amino acid-transporter activity"/>
    <property type="evidence" value="ECO:0007669"/>
    <property type="project" value="UniProtKB-EC"/>
</dbReference>